<dbReference type="InterPro" id="IPR029058">
    <property type="entry name" value="AB_hydrolase_fold"/>
</dbReference>
<dbReference type="STRING" id="402881.Plav_0389"/>
<dbReference type="EMBL" id="CP000774">
    <property type="protein sequence ID" value="ABS62012.1"/>
    <property type="molecule type" value="Genomic_DNA"/>
</dbReference>
<dbReference type="GO" id="GO:0016787">
    <property type="term" value="F:hydrolase activity"/>
    <property type="evidence" value="ECO:0007669"/>
    <property type="project" value="UniProtKB-KW"/>
</dbReference>
<feature type="domain" description="AB hydrolase-1" evidence="1">
    <location>
        <begin position="65"/>
        <end position="313"/>
    </location>
</feature>
<dbReference type="InterPro" id="IPR050266">
    <property type="entry name" value="AB_hydrolase_sf"/>
</dbReference>
<keyword evidence="2" id="KW-0378">Hydrolase</keyword>
<dbReference type="PANTHER" id="PTHR43798:SF33">
    <property type="entry name" value="HYDROLASE, PUTATIVE (AFU_ORTHOLOGUE AFUA_2G14860)-RELATED"/>
    <property type="match status" value="1"/>
</dbReference>
<evidence type="ECO:0000259" key="1">
    <source>
        <dbReference type="Pfam" id="PF00561"/>
    </source>
</evidence>
<dbReference type="GO" id="GO:0016020">
    <property type="term" value="C:membrane"/>
    <property type="evidence" value="ECO:0007669"/>
    <property type="project" value="TreeGrafter"/>
</dbReference>
<dbReference type="PRINTS" id="PR00412">
    <property type="entry name" value="EPOXHYDRLASE"/>
</dbReference>
<dbReference type="Proteomes" id="UP000006377">
    <property type="component" value="Chromosome"/>
</dbReference>
<dbReference type="Pfam" id="PF00561">
    <property type="entry name" value="Abhydrolase_1"/>
    <property type="match status" value="1"/>
</dbReference>
<dbReference type="Gene3D" id="3.40.50.1820">
    <property type="entry name" value="alpha/beta hydrolase"/>
    <property type="match status" value="1"/>
</dbReference>
<gene>
    <name evidence="2" type="ordered locus">Plav_0389</name>
</gene>
<evidence type="ECO:0000313" key="2">
    <source>
        <dbReference type="EMBL" id="ABS62012.1"/>
    </source>
</evidence>
<proteinExistence type="predicted"/>
<sequence>MFFGFWQRTLRFCHSELGGIFFGTSPKRMDFMTDQNAQLIGPASRVYFSQRLRLHYVDWGNEGAPPLLMVHGGRDHCRNWDWTAQAMRDRYHIIAPDLRGHGDSQWMVGSGYELNDYVYDIAQLIHQKGLAPLTIIAHSMGGAVALRYAGLYPETVKKLIVIEGLGPSPKMLSERKEISADQRIRNWIDEVRKLSSRQPRRYDSIEDAYKRMQEENPHLSPERARHLTVHGVNQNEDGTYSWKFDNYVRAFSPMGFDEETSTKLWGRITCPTLLIRGTESWASDPVADGRAKHFQNAKVVAVEGAGHWVQHDKLDEFLRLTDEFLAE</sequence>
<keyword evidence="3" id="KW-1185">Reference proteome</keyword>
<reference evidence="2 3" key="1">
    <citation type="journal article" date="2011" name="Stand. Genomic Sci.">
        <title>Complete genome sequence of Parvibaculum lavamentivorans type strain (DS-1(T)).</title>
        <authorList>
            <person name="Schleheck D."/>
            <person name="Weiss M."/>
            <person name="Pitluck S."/>
            <person name="Bruce D."/>
            <person name="Land M.L."/>
            <person name="Han S."/>
            <person name="Saunders E."/>
            <person name="Tapia R."/>
            <person name="Detter C."/>
            <person name="Brettin T."/>
            <person name="Han J."/>
            <person name="Woyke T."/>
            <person name="Goodwin L."/>
            <person name="Pennacchio L."/>
            <person name="Nolan M."/>
            <person name="Cook A.M."/>
            <person name="Kjelleberg S."/>
            <person name="Thomas T."/>
        </authorList>
    </citation>
    <scope>NUCLEOTIDE SEQUENCE [LARGE SCALE GENOMIC DNA]</scope>
    <source>
        <strain evidence="3">DS-1 / DSM 13023 / NCIMB 13966</strain>
    </source>
</reference>
<dbReference type="InterPro" id="IPR000073">
    <property type="entry name" value="AB_hydrolase_1"/>
</dbReference>
<dbReference type="eggNOG" id="COG2267">
    <property type="taxonomic scope" value="Bacteria"/>
</dbReference>
<name>A7HQ29_PARL1</name>
<organism evidence="2 3">
    <name type="scientific">Parvibaculum lavamentivorans (strain DS-1 / DSM 13023 / NCIMB 13966)</name>
    <dbReference type="NCBI Taxonomy" id="402881"/>
    <lineage>
        <taxon>Bacteria</taxon>
        <taxon>Pseudomonadati</taxon>
        <taxon>Pseudomonadota</taxon>
        <taxon>Alphaproteobacteria</taxon>
        <taxon>Hyphomicrobiales</taxon>
        <taxon>Parvibaculaceae</taxon>
        <taxon>Parvibaculum</taxon>
    </lineage>
</organism>
<dbReference type="KEGG" id="pla:Plav_0389"/>
<dbReference type="InterPro" id="IPR000639">
    <property type="entry name" value="Epox_hydrolase-like"/>
</dbReference>
<accession>A7HQ29</accession>
<dbReference type="PANTHER" id="PTHR43798">
    <property type="entry name" value="MONOACYLGLYCEROL LIPASE"/>
    <property type="match status" value="1"/>
</dbReference>
<dbReference type="HOGENOM" id="CLU_020336_13_5_5"/>
<evidence type="ECO:0000313" key="3">
    <source>
        <dbReference type="Proteomes" id="UP000006377"/>
    </source>
</evidence>
<dbReference type="SUPFAM" id="SSF53474">
    <property type="entry name" value="alpha/beta-Hydrolases"/>
    <property type="match status" value="1"/>
</dbReference>
<dbReference type="AlphaFoldDB" id="A7HQ29"/>
<protein>
    <submittedName>
        <fullName evidence="2">Alpha/beta hydrolase fold</fullName>
    </submittedName>
</protein>
<dbReference type="PRINTS" id="PR00111">
    <property type="entry name" value="ABHYDROLASE"/>
</dbReference>